<gene>
    <name evidence="1" type="ORF">SAMN05660859_3679</name>
</gene>
<dbReference type="AlphaFoldDB" id="A0A1G4UBC0"/>
<dbReference type="Pfam" id="PF19455">
    <property type="entry name" value="DUF5993"/>
    <property type="match status" value="1"/>
</dbReference>
<accession>A0A1G4UBC0</accession>
<organism evidence="1 2">
    <name type="scientific">Ancylobacter rudongensis</name>
    <dbReference type="NCBI Taxonomy" id="177413"/>
    <lineage>
        <taxon>Bacteria</taxon>
        <taxon>Pseudomonadati</taxon>
        <taxon>Pseudomonadota</taxon>
        <taxon>Alphaproteobacteria</taxon>
        <taxon>Hyphomicrobiales</taxon>
        <taxon>Xanthobacteraceae</taxon>
        <taxon>Ancylobacter</taxon>
    </lineage>
</organism>
<evidence type="ECO:0000313" key="2">
    <source>
        <dbReference type="Proteomes" id="UP000198889"/>
    </source>
</evidence>
<dbReference type="Proteomes" id="UP000198889">
    <property type="component" value="Unassembled WGS sequence"/>
</dbReference>
<name>A0A1G4UBC0_9HYPH</name>
<proteinExistence type="predicted"/>
<evidence type="ECO:0000313" key="1">
    <source>
        <dbReference type="EMBL" id="SCW90966.1"/>
    </source>
</evidence>
<protein>
    <submittedName>
        <fullName evidence="1">Uncharacterized protein</fullName>
    </submittedName>
</protein>
<dbReference type="EMBL" id="FMTP01000006">
    <property type="protein sequence ID" value="SCW90966.1"/>
    <property type="molecule type" value="Genomic_DNA"/>
</dbReference>
<reference evidence="2" key="1">
    <citation type="submission" date="2016-10" db="EMBL/GenBank/DDBJ databases">
        <authorList>
            <person name="Varghese N."/>
            <person name="Submissions S."/>
        </authorList>
    </citation>
    <scope>NUCLEOTIDE SEQUENCE [LARGE SCALE GENOMIC DNA]</scope>
    <source>
        <strain evidence="2">CGMCC 1.1761</strain>
    </source>
</reference>
<dbReference type="InterPro" id="IPR046035">
    <property type="entry name" value="DUF5993"/>
</dbReference>
<dbReference type="STRING" id="177413.SAMN05660859_3679"/>
<dbReference type="RefSeq" id="WP_162841823.1">
    <property type="nucleotide sequence ID" value="NZ_FMTP01000006.1"/>
</dbReference>
<keyword evidence="2" id="KW-1185">Reference proteome</keyword>
<sequence length="51" mass="5309">MMSLPFFGFCLALAFAALGRRALAVAASLVSIGVLLTLFKLHATSALDVVL</sequence>